<dbReference type="Gene3D" id="3.10.450.710">
    <property type="entry name" value="Tgt2/MlaC"/>
    <property type="match status" value="1"/>
</dbReference>
<dbReference type="PANTHER" id="PTHR36573:SF1">
    <property type="entry name" value="INTERMEMBRANE PHOSPHOLIPID TRANSPORT SYSTEM BINDING PROTEIN MLAC"/>
    <property type="match status" value="1"/>
</dbReference>
<comment type="caution">
    <text evidence="2">The sequence shown here is derived from an EMBL/GenBank/DDBJ whole genome shotgun (WGS) entry which is preliminary data.</text>
</comment>
<sequence length="203" mass="22104">MINRLIALAASGVLAVTAAFAAERQPEAEAFIVDLVTELRTNAETDGEGSLSVRKTLEDNLATEAIGKFLLAGDAAEGATDEERRRYEELFPAYIAAAYAEEIGQLTAREIQVKNSLERRPGDIIVQSVLVDKEGKPRADIDWRVRVLEDGELKLLDVLVERTSPLITRRQAFSARVRDEGMAGLLAHMEEVIAAGSVEAVEG</sequence>
<proteinExistence type="predicted"/>
<evidence type="ECO:0000256" key="1">
    <source>
        <dbReference type="SAM" id="SignalP"/>
    </source>
</evidence>
<feature type="chain" id="PRO_5047538837" evidence="1">
    <location>
        <begin position="22"/>
        <end position="203"/>
    </location>
</feature>
<evidence type="ECO:0000313" key="3">
    <source>
        <dbReference type="Proteomes" id="UP001595607"/>
    </source>
</evidence>
<protein>
    <submittedName>
        <fullName evidence="2">ABC transporter substrate-binding protein</fullName>
    </submittedName>
</protein>
<feature type="signal peptide" evidence="1">
    <location>
        <begin position="1"/>
        <end position="21"/>
    </location>
</feature>
<accession>A0ABV7M9E2</accession>
<dbReference type="RefSeq" id="WP_189573891.1">
    <property type="nucleotide sequence ID" value="NZ_BMXU01000001.1"/>
</dbReference>
<gene>
    <name evidence="2" type="ORF">ACFONP_04345</name>
</gene>
<dbReference type="InterPro" id="IPR008869">
    <property type="entry name" value="MlaC/ttg2D"/>
</dbReference>
<dbReference type="InterPro" id="IPR042245">
    <property type="entry name" value="Tgt2/MlaC_sf"/>
</dbReference>
<reference evidence="3" key="1">
    <citation type="journal article" date="2019" name="Int. J. Syst. Evol. Microbiol.">
        <title>The Global Catalogue of Microorganisms (GCM) 10K type strain sequencing project: providing services to taxonomists for standard genome sequencing and annotation.</title>
        <authorList>
            <consortium name="The Broad Institute Genomics Platform"/>
            <consortium name="The Broad Institute Genome Sequencing Center for Infectious Disease"/>
            <person name="Wu L."/>
            <person name="Ma J."/>
        </authorList>
    </citation>
    <scope>NUCLEOTIDE SEQUENCE [LARGE SCALE GENOMIC DNA]</scope>
    <source>
        <strain evidence="3">KCTC 22245</strain>
    </source>
</reference>
<name>A0ABV7M9E2_9PROT</name>
<keyword evidence="3" id="KW-1185">Reference proteome</keyword>
<dbReference type="PANTHER" id="PTHR36573">
    <property type="entry name" value="INTERMEMBRANE PHOSPHOLIPID TRANSPORT SYSTEM BINDING PROTEIN MLAC"/>
    <property type="match status" value="1"/>
</dbReference>
<evidence type="ECO:0000313" key="2">
    <source>
        <dbReference type="EMBL" id="MFC3301955.1"/>
    </source>
</evidence>
<keyword evidence="1" id="KW-0732">Signal</keyword>
<dbReference type="EMBL" id="JBHRVA010000002">
    <property type="protein sequence ID" value="MFC3301955.1"/>
    <property type="molecule type" value="Genomic_DNA"/>
</dbReference>
<dbReference type="Pfam" id="PF05494">
    <property type="entry name" value="MlaC"/>
    <property type="match status" value="1"/>
</dbReference>
<dbReference type="Proteomes" id="UP001595607">
    <property type="component" value="Unassembled WGS sequence"/>
</dbReference>
<organism evidence="2 3">
    <name type="scientific">Parvularcula lutaonensis</name>
    <dbReference type="NCBI Taxonomy" id="491923"/>
    <lineage>
        <taxon>Bacteria</taxon>
        <taxon>Pseudomonadati</taxon>
        <taxon>Pseudomonadota</taxon>
        <taxon>Alphaproteobacteria</taxon>
        <taxon>Parvularculales</taxon>
        <taxon>Parvularculaceae</taxon>
        <taxon>Parvularcula</taxon>
    </lineage>
</organism>